<dbReference type="InterPro" id="IPR020084">
    <property type="entry name" value="NUDIX_hydrolase_CS"/>
</dbReference>
<dbReference type="InterPro" id="IPR000086">
    <property type="entry name" value="NUDIX_hydrolase_dom"/>
</dbReference>
<evidence type="ECO:0000313" key="5">
    <source>
        <dbReference type="Proteomes" id="UP001430700"/>
    </source>
</evidence>
<comment type="similarity">
    <text evidence="2">Belongs to the Nudix hydrolase family.</text>
</comment>
<sequence>MEKQMFFSVKALIIKNDTFLAVYNLVRGIKIWDLPGGRMEFGETAEETLKREIKEELNVEIRPVKVIDTWNYLPADNCQITGIIYYSELITNQIKLSEEHDGYEWIAFEQAEAFFTKDFLLDQIQLWDWNSIKNDAVRFTKSIK</sequence>
<dbReference type="InterPro" id="IPR015797">
    <property type="entry name" value="NUDIX_hydrolase-like_dom_sf"/>
</dbReference>
<dbReference type="EMBL" id="JAJJMN010000002">
    <property type="protein sequence ID" value="MCC9020047.1"/>
    <property type="molecule type" value="Genomic_DNA"/>
</dbReference>
<proteinExistence type="inferred from homology"/>
<dbReference type="PROSITE" id="PS00893">
    <property type="entry name" value="NUDIX_BOX"/>
    <property type="match status" value="1"/>
</dbReference>
<feature type="domain" description="Nudix hydrolase" evidence="3">
    <location>
        <begin position="4"/>
        <end position="128"/>
    </location>
</feature>
<comment type="caution">
    <text evidence="4">The sequence shown here is derived from an EMBL/GenBank/DDBJ whole genome shotgun (WGS) entry which is preliminary data.</text>
</comment>
<dbReference type="RefSeq" id="WP_230000985.1">
    <property type="nucleotide sequence ID" value="NZ_JAJJMN010000002.1"/>
</dbReference>
<dbReference type="Pfam" id="PF00293">
    <property type="entry name" value="NUDIX"/>
    <property type="match status" value="1"/>
</dbReference>
<keyword evidence="5" id="KW-1185">Reference proteome</keyword>
<gene>
    <name evidence="4" type="ORF">LNQ34_19960</name>
</gene>
<reference evidence="4" key="1">
    <citation type="submission" date="2021-11" db="EMBL/GenBank/DDBJ databases">
        <title>Description of novel Flavobacterium species.</title>
        <authorList>
            <person name="Saticioglu I.B."/>
            <person name="Ay H."/>
            <person name="Altun S."/>
            <person name="Duman M."/>
        </authorList>
    </citation>
    <scope>NUCLEOTIDE SEQUENCE</scope>
    <source>
        <strain evidence="4">F-126</strain>
    </source>
</reference>
<keyword evidence="1 2" id="KW-0378">Hydrolase</keyword>
<dbReference type="Proteomes" id="UP001430700">
    <property type="component" value="Unassembled WGS sequence"/>
</dbReference>
<dbReference type="SUPFAM" id="SSF55811">
    <property type="entry name" value="Nudix"/>
    <property type="match status" value="1"/>
</dbReference>
<dbReference type="PANTHER" id="PTHR43736:SF1">
    <property type="entry name" value="DIHYDRONEOPTERIN TRIPHOSPHATE DIPHOSPHATASE"/>
    <property type="match status" value="1"/>
</dbReference>
<evidence type="ECO:0000256" key="2">
    <source>
        <dbReference type="RuleBase" id="RU003476"/>
    </source>
</evidence>
<evidence type="ECO:0000259" key="3">
    <source>
        <dbReference type="PROSITE" id="PS51462"/>
    </source>
</evidence>
<evidence type="ECO:0000313" key="4">
    <source>
        <dbReference type="EMBL" id="MCC9020047.1"/>
    </source>
</evidence>
<dbReference type="PRINTS" id="PR00502">
    <property type="entry name" value="NUDIXFAMILY"/>
</dbReference>
<accession>A0ABS8M5E2</accession>
<organism evidence="4 5">
    <name type="scientific">Flavobacterium lipolyticum</name>
    <dbReference type="NCBI Taxonomy" id="2893754"/>
    <lineage>
        <taxon>Bacteria</taxon>
        <taxon>Pseudomonadati</taxon>
        <taxon>Bacteroidota</taxon>
        <taxon>Flavobacteriia</taxon>
        <taxon>Flavobacteriales</taxon>
        <taxon>Flavobacteriaceae</taxon>
        <taxon>Flavobacterium</taxon>
    </lineage>
</organism>
<name>A0ABS8M5E2_9FLAO</name>
<dbReference type="PROSITE" id="PS51462">
    <property type="entry name" value="NUDIX"/>
    <property type="match status" value="1"/>
</dbReference>
<dbReference type="InterPro" id="IPR020476">
    <property type="entry name" value="Nudix_hydrolase"/>
</dbReference>
<dbReference type="PANTHER" id="PTHR43736">
    <property type="entry name" value="ADP-RIBOSE PYROPHOSPHATASE"/>
    <property type="match status" value="1"/>
</dbReference>
<protein>
    <submittedName>
        <fullName evidence="4">NUDIX domain-containing protein</fullName>
    </submittedName>
</protein>
<evidence type="ECO:0000256" key="1">
    <source>
        <dbReference type="ARBA" id="ARBA00022801"/>
    </source>
</evidence>
<dbReference type="Gene3D" id="3.90.79.10">
    <property type="entry name" value="Nucleoside Triphosphate Pyrophosphohydrolase"/>
    <property type="match status" value="1"/>
</dbReference>
<dbReference type="CDD" id="cd04699">
    <property type="entry name" value="NUDIX_MutT_Nudt1"/>
    <property type="match status" value="1"/>
</dbReference>